<dbReference type="GeneID" id="24137779"/>
<organism evidence="3 4">
    <name type="scientific">Saprolegnia parasitica (strain CBS 223.65)</name>
    <dbReference type="NCBI Taxonomy" id="695850"/>
    <lineage>
        <taxon>Eukaryota</taxon>
        <taxon>Sar</taxon>
        <taxon>Stramenopiles</taxon>
        <taxon>Oomycota</taxon>
        <taxon>Saprolegniomycetes</taxon>
        <taxon>Saprolegniales</taxon>
        <taxon>Saprolegniaceae</taxon>
        <taxon>Saprolegnia</taxon>
    </lineage>
</organism>
<dbReference type="KEGG" id="spar:SPRG_16127"/>
<proteinExistence type="predicted"/>
<evidence type="ECO:0000313" key="3">
    <source>
        <dbReference type="EMBL" id="KDO18521.1"/>
    </source>
</evidence>
<evidence type="ECO:0000256" key="2">
    <source>
        <dbReference type="SAM" id="MobiDB-lite"/>
    </source>
</evidence>
<keyword evidence="4" id="KW-1185">Reference proteome</keyword>
<dbReference type="RefSeq" id="XP_012210767.1">
    <property type="nucleotide sequence ID" value="XM_012355377.1"/>
</dbReference>
<feature type="compositionally biased region" description="Polar residues" evidence="2">
    <location>
        <begin position="30"/>
        <end position="41"/>
    </location>
</feature>
<accession>A0A067BW45</accession>
<gene>
    <name evidence="3" type="ORF">SPRG_16127</name>
</gene>
<protein>
    <submittedName>
        <fullName evidence="3">Uncharacterized protein</fullName>
    </submittedName>
</protein>
<evidence type="ECO:0000313" key="4">
    <source>
        <dbReference type="Proteomes" id="UP000030745"/>
    </source>
</evidence>
<dbReference type="VEuPathDB" id="FungiDB:SPRG_16127"/>
<sequence length="243" mass="27261">MPLVSRVDGETTLKAAIGNRNKNHRERYLSQLSTAPSSRLSIPSPIKEDETMPSPEKPTHHDDDGLSSSPSTDAMEHLRAALATHKHEIGRLTHTVKTLSTENAKLRQDVQSTEGLADENKRLTQTMESFKLEYNQKFAVLKRALEEWRRQQQRQDAKPSPIDVEDSPLVAELRAELDAAQRTAQEKDVLLKKYEAWFNSLKASAKAKQQTRGVDTQGNRTPASAFAQPPLPPRPPSTQQQEL</sequence>
<feature type="region of interest" description="Disordered" evidence="2">
    <location>
        <begin position="15"/>
        <end position="77"/>
    </location>
</feature>
<dbReference type="AlphaFoldDB" id="A0A067BW45"/>
<feature type="coiled-coil region" evidence="1">
    <location>
        <begin position="131"/>
        <end position="190"/>
    </location>
</feature>
<keyword evidence="1" id="KW-0175">Coiled coil</keyword>
<dbReference type="OrthoDB" id="77536at2759"/>
<reference evidence="3 4" key="1">
    <citation type="journal article" date="2013" name="PLoS Genet.">
        <title>Distinctive expansion of potential virulence genes in the genome of the oomycete fish pathogen Saprolegnia parasitica.</title>
        <authorList>
            <person name="Jiang R.H."/>
            <person name="de Bruijn I."/>
            <person name="Haas B.J."/>
            <person name="Belmonte R."/>
            <person name="Lobach L."/>
            <person name="Christie J."/>
            <person name="van den Ackerveken G."/>
            <person name="Bottin A."/>
            <person name="Bulone V."/>
            <person name="Diaz-Moreno S.M."/>
            <person name="Dumas B."/>
            <person name="Fan L."/>
            <person name="Gaulin E."/>
            <person name="Govers F."/>
            <person name="Grenville-Briggs L.J."/>
            <person name="Horner N.R."/>
            <person name="Levin J.Z."/>
            <person name="Mammella M."/>
            <person name="Meijer H.J."/>
            <person name="Morris P."/>
            <person name="Nusbaum C."/>
            <person name="Oome S."/>
            <person name="Phillips A.J."/>
            <person name="van Rooyen D."/>
            <person name="Rzeszutek E."/>
            <person name="Saraiva M."/>
            <person name="Secombes C.J."/>
            <person name="Seidl M.F."/>
            <person name="Snel B."/>
            <person name="Stassen J.H."/>
            <person name="Sykes S."/>
            <person name="Tripathy S."/>
            <person name="van den Berg H."/>
            <person name="Vega-Arreguin J.C."/>
            <person name="Wawra S."/>
            <person name="Young S.K."/>
            <person name="Zeng Q."/>
            <person name="Dieguez-Uribeondo J."/>
            <person name="Russ C."/>
            <person name="Tyler B.M."/>
            <person name="van West P."/>
        </authorList>
    </citation>
    <scope>NUCLEOTIDE SEQUENCE [LARGE SCALE GENOMIC DNA]</scope>
    <source>
        <strain evidence="3 4">CBS 223.65</strain>
    </source>
</reference>
<feature type="compositionally biased region" description="Polar residues" evidence="2">
    <location>
        <begin position="207"/>
        <end position="222"/>
    </location>
</feature>
<name>A0A067BW45_SAPPC</name>
<evidence type="ECO:0000256" key="1">
    <source>
        <dbReference type="SAM" id="Coils"/>
    </source>
</evidence>
<feature type="region of interest" description="Disordered" evidence="2">
    <location>
        <begin position="204"/>
        <end position="243"/>
    </location>
</feature>
<dbReference type="Proteomes" id="UP000030745">
    <property type="component" value="Unassembled WGS sequence"/>
</dbReference>
<dbReference type="EMBL" id="KK583424">
    <property type="protein sequence ID" value="KDO18521.1"/>
    <property type="molecule type" value="Genomic_DNA"/>
</dbReference>